<evidence type="ECO:0000256" key="9">
    <source>
        <dbReference type="ARBA" id="ARBA00022737"/>
    </source>
</evidence>
<comment type="function">
    <text evidence="3">Might act as an E3 ubiquitin-protein ligase, or as part of E3 complex, which accepts ubiquitin from specific E2 ubiquitin-conjugating enzymes and then transfers it to substrates.</text>
</comment>
<evidence type="ECO:0000256" key="1">
    <source>
        <dbReference type="ARBA" id="ARBA00001798"/>
    </source>
</evidence>
<dbReference type="FunFam" id="3.30.40.10:FF:000230">
    <property type="entry name" value="RBR-type E3 ubiquitin transferase"/>
    <property type="match status" value="1"/>
</dbReference>
<dbReference type="EMBL" id="GGEC01019881">
    <property type="protein sequence ID" value="MBX00365.1"/>
    <property type="molecule type" value="Transcribed_RNA"/>
</dbReference>
<dbReference type="UniPathway" id="UPA00143"/>
<organism evidence="17">
    <name type="scientific">Rhizophora mucronata</name>
    <name type="common">Asiatic mangrove</name>
    <dbReference type="NCBI Taxonomy" id="61149"/>
    <lineage>
        <taxon>Eukaryota</taxon>
        <taxon>Viridiplantae</taxon>
        <taxon>Streptophyta</taxon>
        <taxon>Embryophyta</taxon>
        <taxon>Tracheophyta</taxon>
        <taxon>Spermatophyta</taxon>
        <taxon>Magnoliopsida</taxon>
        <taxon>eudicotyledons</taxon>
        <taxon>Gunneridae</taxon>
        <taxon>Pentapetalae</taxon>
        <taxon>rosids</taxon>
        <taxon>fabids</taxon>
        <taxon>Malpighiales</taxon>
        <taxon>Rhizophoraceae</taxon>
        <taxon>Rhizophora</taxon>
    </lineage>
</organism>
<dbReference type="EMBL" id="GGEC01019882">
    <property type="protein sequence ID" value="MBX00366.1"/>
    <property type="molecule type" value="Transcribed_RNA"/>
</dbReference>
<evidence type="ECO:0000259" key="15">
    <source>
        <dbReference type="PROSITE" id="PS50089"/>
    </source>
</evidence>
<accession>A0A2P2K3T1</accession>
<sequence>MGNVLQKTQETEVEVQQAQQSEESLEFTCEICVEPMHSNRKFKNSGLCCHPFCLDCIAKYIEVKLEGIAISGSIECPGVRCKHPLDPISCRPIISKQLFVKWCDHLCDSVILRFERCYCPYQDCSVLILNECKEKAKKIKCFNCKKDFCFHCKIPWHAGYRCTESGRLRDRNDVLVGELIEEKRWTRCYNCGHSVERVSGCRDINCKCGVRFCHQCGGRYHLGPCKHKCCGDALCILFILAILAVFCFFLYHQIASLSPPRHI</sequence>
<dbReference type="AlphaFoldDB" id="A0A2P2K3T1"/>
<dbReference type="InterPro" id="IPR002867">
    <property type="entry name" value="IBR_dom"/>
</dbReference>
<evidence type="ECO:0000256" key="2">
    <source>
        <dbReference type="ARBA" id="ARBA00001947"/>
    </source>
</evidence>
<dbReference type="GO" id="GO:0016567">
    <property type="term" value="P:protein ubiquitination"/>
    <property type="evidence" value="ECO:0007669"/>
    <property type="project" value="UniProtKB-UniPathway"/>
</dbReference>
<dbReference type="GO" id="GO:0008270">
    <property type="term" value="F:zinc ion binding"/>
    <property type="evidence" value="ECO:0007669"/>
    <property type="project" value="UniProtKB-KW"/>
</dbReference>
<evidence type="ECO:0000256" key="5">
    <source>
        <dbReference type="ARBA" id="ARBA00005884"/>
    </source>
</evidence>
<dbReference type="PROSITE" id="PS51873">
    <property type="entry name" value="TRIAD"/>
    <property type="match status" value="1"/>
</dbReference>
<evidence type="ECO:0000256" key="4">
    <source>
        <dbReference type="ARBA" id="ARBA00004906"/>
    </source>
</evidence>
<evidence type="ECO:0000313" key="17">
    <source>
        <dbReference type="EMBL" id="MBX00365.1"/>
    </source>
</evidence>
<dbReference type="InterPro" id="IPR013083">
    <property type="entry name" value="Znf_RING/FYVE/PHD"/>
</dbReference>
<keyword evidence="14" id="KW-0812">Transmembrane</keyword>
<keyword evidence="7" id="KW-0808">Transferase</keyword>
<keyword evidence="12" id="KW-0862">Zinc</keyword>
<dbReference type="Gene3D" id="1.20.120.1750">
    <property type="match status" value="1"/>
</dbReference>
<evidence type="ECO:0000256" key="14">
    <source>
        <dbReference type="SAM" id="Phobius"/>
    </source>
</evidence>
<comment type="catalytic activity">
    <reaction evidence="1">
        <text>[E2 ubiquitin-conjugating enzyme]-S-ubiquitinyl-L-cysteine + [acceptor protein]-L-lysine = [E2 ubiquitin-conjugating enzyme]-L-cysteine + [acceptor protein]-N(6)-ubiquitinyl-L-lysine.</text>
        <dbReference type="EC" id="2.3.2.31"/>
    </reaction>
</comment>
<reference evidence="17" key="1">
    <citation type="submission" date="2018-02" db="EMBL/GenBank/DDBJ databases">
        <title>Rhizophora mucronata_Transcriptome.</title>
        <authorList>
            <person name="Meera S.P."/>
            <person name="Sreeshan A."/>
            <person name="Augustine A."/>
        </authorList>
    </citation>
    <scope>NUCLEOTIDE SEQUENCE</scope>
    <source>
        <tissue evidence="17">Leaf</tissue>
    </source>
</reference>
<feature type="transmembrane region" description="Helical" evidence="14">
    <location>
        <begin position="231"/>
        <end position="251"/>
    </location>
</feature>
<dbReference type="InterPro" id="IPR044066">
    <property type="entry name" value="TRIAD_supradom"/>
</dbReference>
<feature type="domain" description="RING-type" evidence="15">
    <location>
        <begin position="29"/>
        <end position="80"/>
    </location>
</feature>
<dbReference type="Gene3D" id="3.30.40.10">
    <property type="entry name" value="Zinc/RING finger domain, C3HC4 (zinc finger)"/>
    <property type="match status" value="1"/>
</dbReference>
<name>A0A2P2K3T1_RHIMU</name>
<comment type="similarity">
    <text evidence="5">Belongs to the RBR family. Ariadne subfamily.</text>
</comment>
<comment type="pathway">
    <text evidence="4">Protein modification; protein ubiquitination.</text>
</comment>
<comment type="cofactor">
    <cofactor evidence="2">
        <name>Zn(2+)</name>
        <dbReference type="ChEBI" id="CHEBI:29105"/>
    </cofactor>
</comment>
<dbReference type="SUPFAM" id="SSF57850">
    <property type="entry name" value="RING/U-box"/>
    <property type="match status" value="2"/>
</dbReference>
<keyword evidence="10 13" id="KW-0863">Zinc-finger</keyword>
<dbReference type="SMART" id="SM00647">
    <property type="entry name" value="IBR"/>
    <property type="match status" value="2"/>
</dbReference>
<keyword evidence="8" id="KW-0479">Metal-binding</keyword>
<dbReference type="EC" id="2.3.2.31" evidence="6"/>
<keyword evidence="11" id="KW-0833">Ubl conjugation pathway</keyword>
<dbReference type="PROSITE" id="PS50089">
    <property type="entry name" value="ZF_RING_2"/>
    <property type="match status" value="1"/>
</dbReference>
<evidence type="ECO:0000256" key="3">
    <source>
        <dbReference type="ARBA" id="ARBA00003976"/>
    </source>
</evidence>
<evidence type="ECO:0000256" key="8">
    <source>
        <dbReference type="ARBA" id="ARBA00022723"/>
    </source>
</evidence>
<evidence type="ECO:0000256" key="10">
    <source>
        <dbReference type="ARBA" id="ARBA00022771"/>
    </source>
</evidence>
<keyword evidence="14" id="KW-1133">Transmembrane helix</keyword>
<evidence type="ECO:0000259" key="16">
    <source>
        <dbReference type="PROSITE" id="PS51873"/>
    </source>
</evidence>
<feature type="domain" description="RING-type" evidence="16">
    <location>
        <begin position="25"/>
        <end position="233"/>
    </location>
</feature>
<dbReference type="InterPro" id="IPR031127">
    <property type="entry name" value="E3_UB_ligase_RBR"/>
</dbReference>
<dbReference type="PANTHER" id="PTHR11685">
    <property type="entry name" value="RBR FAMILY RING FINGER AND IBR DOMAIN-CONTAINING"/>
    <property type="match status" value="1"/>
</dbReference>
<protein>
    <recommendedName>
        <fullName evidence="6">RBR-type E3 ubiquitin transferase</fullName>
        <ecNumber evidence="6">2.3.2.31</ecNumber>
    </recommendedName>
</protein>
<evidence type="ECO:0000256" key="6">
    <source>
        <dbReference type="ARBA" id="ARBA00012251"/>
    </source>
</evidence>
<dbReference type="InterPro" id="IPR001841">
    <property type="entry name" value="Znf_RING"/>
</dbReference>
<evidence type="ECO:0000256" key="11">
    <source>
        <dbReference type="ARBA" id="ARBA00022786"/>
    </source>
</evidence>
<proteinExistence type="inferred from homology"/>
<dbReference type="Pfam" id="PF01485">
    <property type="entry name" value="IBR"/>
    <property type="match status" value="1"/>
</dbReference>
<dbReference type="GO" id="GO:0061630">
    <property type="term" value="F:ubiquitin protein ligase activity"/>
    <property type="evidence" value="ECO:0007669"/>
    <property type="project" value="UniProtKB-EC"/>
</dbReference>
<evidence type="ECO:0000256" key="13">
    <source>
        <dbReference type="PROSITE-ProRule" id="PRU00175"/>
    </source>
</evidence>
<dbReference type="InterPro" id="IPR017907">
    <property type="entry name" value="Znf_RING_CS"/>
</dbReference>
<evidence type="ECO:0000256" key="12">
    <source>
        <dbReference type="ARBA" id="ARBA00022833"/>
    </source>
</evidence>
<keyword evidence="14" id="KW-0472">Membrane</keyword>
<keyword evidence="9" id="KW-0677">Repeat</keyword>
<dbReference type="PROSITE" id="PS00518">
    <property type="entry name" value="ZF_RING_1"/>
    <property type="match status" value="1"/>
</dbReference>
<evidence type="ECO:0000256" key="7">
    <source>
        <dbReference type="ARBA" id="ARBA00022679"/>
    </source>
</evidence>